<evidence type="ECO:0000259" key="8">
    <source>
        <dbReference type="Pfam" id="PF01061"/>
    </source>
</evidence>
<name>A0AAV7F1J2_ARIFI</name>
<proteinExistence type="predicted"/>
<feature type="domain" description="ABC-2 type transporter transmembrane" evidence="8">
    <location>
        <begin position="21"/>
        <end position="121"/>
    </location>
</feature>
<feature type="transmembrane region" description="Helical" evidence="7">
    <location>
        <begin position="37"/>
        <end position="56"/>
    </location>
</feature>
<evidence type="ECO:0000256" key="3">
    <source>
        <dbReference type="ARBA" id="ARBA00022692"/>
    </source>
</evidence>
<dbReference type="AlphaFoldDB" id="A0AAV7F1J2"/>
<protein>
    <recommendedName>
        <fullName evidence="8">ABC-2 type transporter transmembrane domain-containing protein</fullName>
    </recommendedName>
</protein>
<sequence>MAYSASAMSTYANPLWVENAVLTKRSATNTRRMPELFRIRFGAVLVTGFILATIFWKLNTSPRGSRNGSFLHVRHVYDLLNLHDALLEFLKERYIFMSETACNAYRSSSHVLSNLTVSLPSLSSSWRSRSPPSRSGPWAWDHELEKMELRLSVGHGLEKMELGLSVGHGLEKMELGLSVGHGGVGYSSGSNTTTTGDPEKISSYIAE</sequence>
<evidence type="ECO:0000256" key="6">
    <source>
        <dbReference type="SAM" id="MobiDB-lite"/>
    </source>
</evidence>
<dbReference type="PANTHER" id="PTHR48041:SF11">
    <property type="entry name" value="ABC TRANSPORTER G FAMILY MEMBER 16"/>
    <property type="match status" value="1"/>
</dbReference>
<evidence type="ECO:0000313" key="9">
    <source>
        <dbReference type="EMBL" id="KAG9453721.1"/>
    </source>
</evidence>
<dbReference type="InterPro" id="IPR013525">
    <property type="entry name" value="ABC2_TM"/>
</dbReference>
<feature type="region of interest" description="Disordered" evidence="6">
    <location>
        <begin position="187"/>
        <end position="207"/>
    </location>
</feature>
<comment type="caution">
    <text evidence="9">The sequence shown here is derived from an EMBL/GenBank/DDBJ whole genome shotgun (WGS) entry which is preliminary data.</text>
</comment>
<dbReference type="GO" id="GO:0140359">
    <property type="term" value="F:ABC-type transporter activity"/>
    <property type="evidence" value="ECO:0007669"/>
    <property type="project" value="InterPro"/>
</dbReference>
<evidence type="ECO:0000256" key="4">
    <source>
        <dbReference type="ARBA" id="ARBA00022989"/>
    </source>
</evidence>
<keyword evidence="5 7" id="KW-0472">Membrane</keyword>
<dbReference type="PANTHER" id="PTHR48041">
    <property type="entry name" value="ABC TRANSPORTER G FAMILY MEMBER 28"/>
    <property type="match status" value="1"/>
</dbReference>
<keyword evidence="2" id="KW-0813">Transport</keyword>
<dbReference type="Proteomes" id="UP000825729">
    <property type="component" value="Unassembled WGS sequence"/>
</dbReference>
<evidence type="ECO:0000256" key="5">
    <source>
        <dbReference type="ARBA" id="ARBA00023136"/>
    </source>
</evidence>
<evidence type="ECO:0000313" key="10">
    <source>
        <dbReference type="Proteomes" id="UP000825729"/>
    </source>
</evidence>
<keyword evidence="4 7" id="KW-1133">Transmembrane helix</keyword>
<evidence type="ECO:0000256" key="7">
    <source>
        <dbReference type="SAM" id="Phobius"/>
    </source>
</evidence>
<dbReference type="Pfam" id="PF01061">
    <property type="entry name" value="ABC2_membrane"/>
    <property type="match status" value="1"/>
</dbReference>
<keyword evidence="10" id="KW-1185">Reference proteome</keyword>
<dbReference type="InterPro" id="IPR050352">
    <property type="entry name" value="ABCG_transporters"/>
</dbReference>
<feature type="compositionally biased region" description="Low complexity" evidence="6">
    <location>
        <begin position="187"/>
        <end position="196"/>
    </location>
</feature>
<reference evidence="9 10" key="1">
    <citation type="submission" date="2021-07" db="EMBL/GenBank/DDBJ databases">
        <title>The Aristolochia fimbriata genome: insights into angiosperm evolution, floral development and chemical biosynthesis.</title>
        <authorList>
            <person name="Jiao Y."/>
        </authorList>
    </citation>
    <scope>NUCLEOTIDE SEQUENCE [LARGE SCALE GENOMIC DNA]</scope>
    <source>
        <strain evidence="9">IBCAS-2021</strain>
        <tissue evidence="9">Leaf</tissue>
    </source>
</reference>
<evidence type="ECO:0000256" key="1">
    <source>
        <dbReference type="ARBA" id="ARBA00004141"/>
    </source>
</evidence>
<keyword evidence="3 7" id="KW-0812">Transmembrane</keyword>
<organism evidence="9 10">
    <name type="scientific">Aristolochia fimbriata</name>
    <name type="common">White veined hardy Dutchman's pipe vine</name>
    <dbReference type="NCBI Taxonomy" id="158543"/>
    <lineage>
        <taxon>Eukaryota</taxon>
        <taxon>Viridiplantae</taxon>
        <taxon>Streptophyta</taxon>
        <taxon>Embryophyta</taxon>
        <taxon>Tracheophyta</taxon>
        <taxon>Spermatophyta</taxon>
        <taxon>Magnoliopsida</taxon>
        <taxon>Magnoliidae</taxon>
        <taxon>Piperales</taxon>
        <taxon>Aristolochiaceae</taxon>
        <taxon>Aristolochia</taxon>
    </lineage>
</organism>
<accession>A0AAV7F1J2</accession>
<evidence type="ECO:0000256" key="2">
    <source>
        <dbReference type="ARBA" id="ARBA00022448"/>
    </source>
</evidence>
<comment type="subcellular location">
    <subcellularLocation>
        <location evidence="1">Membrane</location>
        <topology evidence="1">Multi-pass membrane protein</topology>
    </subcellularLocation>
</comment>
<gene>
    <name evidence="9" type="ORF">H6P81_006625</name>
</gene>
<dbReference type="EMBL" id="JAINDJ010000003">
    <property type="protein sequence ID" value="KAG9453721.1"/>
    <property type="molecule type" value="Genomic_DNA"/>
</dbReference>
<dbReference type="GO" id="GO:0016020">
    <property type="term" value="C:membrane"/>
    <property type="evidence" value="ECO:0007669"/>
    <property type="project" value="UniProtKB-SubCell"/>
</dbReference>